<dbReference type="KEGG" id="dsf:UWK_02112"/>
<proteinExistence type="inferred from homology"/>
<comment type="subunit">
    <text evidence="5">Heterotetramer of 2 MoaD subunits and 2 MoaE subunits. Also stable as homodimer. The enzyme changes between these two forms during catalysis.</text>
</comment>
<evidence type="ECO:0000256" key="3">
    <source>
        <dbReference type="ARBA" id="ARBA00011950"/>
    </source>
</evidence>
<dbReference type="EC" id="2.8.1.12" evidence="3"/>
<dbReference type="eggNOG" id="COG0314">
    <property type="taxonomic scope" value="Bacteria"/>
</dbReference>
<evidence type="ECO:0000256" key="2">
    <source>
        <dbReference type="ARBA" id="ARBA00005426"/>
    </source>
</evidence>
<evidence type="ECO:0000313" key="12">
    <source>
        <dbReference type="Proteomes" id="UP000011721"/>
    </source>
</evidence>
<dbReference type="EMBL" id="CP003985">
    <property type="protein sequence ID" value="AGF78655.1"/>
    <property type="molecule type" value="Genomic_DNA"/>
</dbReference>
<sequence length="122" mass="13746">MDISKRIAEMKQQPGFNENVGMILIHNGTVRAWSRANNKKTVVALEVTPDLEKIEAIRQEFLKREGIFDIVTEALSGRFLPGDDLLYLIVAGDIRENIKPVLAELLDRVKAEAITKKEIMAD</sequence>
<dbReference type="GO" id="GO:0030366">
    <property type="term" value="F:molybdopterin synthase activity"/>
    <property type="evidence" value="ECO:0007669"/>
    <property type="project" value="UniProtKB-EC"/>
</dbReference>
<evidence type="ECO:0000256" key="10">
    <source>
        <dbReference type="ARBA" id="ARBA00049878"/>
    </source>
</evidence>
<protein>
    <recommendedName>
        <fullName evidence="4">Molybdopterin synthase catalytic subunit</fullName>
        <ecNumber evidence="3">2.8.1.12</ecNumber>
    </recommendedName>
    <alternativeName>
        <fullName evidence="8">MPT synthase subunit 2</fullName>
    </alternativeName>
    <alternativeName>
        <fullName evidence="6">Molybdenum cofactor biosynthesis protein E</fullName>
    </alternativeName>
    <alternativeName>
        <fullName evidence="7">Molybdopterin-converting factor large subunit</fullName>
    </alternativeName>
    <alternativeName>
        <fullName evidence="9">Molybdopterin-converting factor subunit 2</fullName>
    </alternativeName>
</protein>
<dbReference type="SUPFAM" id="SSF54690">
    <property type="entry name" value="Molybdopterin synthase subunit MoaE"/>
    <property type="match status" value="1"/>
</dbReference>
<dbReference type="InterPro" id="IPR003448">
    <property type="entry name" value="Mopterin_biosynth_MoaE"/>
</dbReference>
<dbReference type="PATRIC" id="fig|1167006.5.peg.2298"/>
<evidence type="ECO:0000256" key="6">
    <source>
        <dbReference type="ARBA" id="ARBA00029745"/>
    </source>
</evidence>
<dbReference type="Proteomes" id="UP000011721">
    <property type="component" value="Chromosome"/>
</dbReference>
<evidence type="ECO:0000256" key="1">
    <source>
        <dbReference type="ARBA" id="ARBA00005046"/>
    </source>
</evidence>
<dbReference type="InterPro" id="IPR036563">
    <property type="entry name" value="MoaE_sf"/>
</dbReference>
<keyword evidence="12" id="KW-1185">Reference proteome</keyword>
<comment type="pathway">
    <text evidence="1">Cofactor biosynthesis; molybdopterin biosynthesis.</text>
</comment>
<evidence type="ECO:0000256" key="5">
    <source>
        <dbReference type="ARBA" id="ARBA00026066"/>
    </source>
</evidence>
<comment type="similarity">
    <text evidence="2">Belongs to the MoaE family.</text>
</comment>
<dbReference type="UniPathway" id="UPA00344"/>
<evidence type="ECO:0000256" key="4">
    <source>
        <dbReference type="ARBA" id="ARBA00013858"/>
    </source>
</evidence>
<reference evidence="12" key="1">
    <citation type="journal article" date="2013" name="Stand. Genomic Sci.">
        <title>Complete genome sequence of Desulfocapsa sulfexigens, a marine deltaproteobacterium specialized in disproportionating inorganic sulfur compounds.</title>
        <authorList>
            <person name="Finster K.W."/>
            <person name="Kjeldsen K.U."/>
            <person name="Kube M."/>
            <person name="Reinhardt R."/>
            <person name="Mussmann M."/>
            <person name="Amann R."/>
            <person name="Schreiber L."/>
        </authorList>
    </citation>
    <scope>NUCLEOTIDE SEQUENCE [LARGE SCALE GENOMIC DNA]</scope>
    <source>
        <strain evidence="12">DSM 10523 / SB164P1</strain>
    </source>
</reference>
<evidence type="ECO:0000313" key="11">
    <source>
        <dbReference type="EMBL" id="AGF78655.1"/>
    </source>
</evidence>
<organism evidence="11 12">
    <name type="scientific">Desulfocapsa sulfexigens (strain DSM 10523 / SB164P1)</name>
    <dbReference type="NCBI Taxonomy" id="1167006"/>
    <lineage>
        <taxon>Bacteria</taxon>
        <taxon>Pseudomonadati</taxon>
        <taxon>Thermodesulfobacteriota</taxon>
        <taxon>Desulfobulbia</taxon>
        <taxon>Desulfobulbales</taxon>
        <taxon>Desulfocapsaceae</taxon>
        <taxon>Desulfocapsa</taxon>
    </lineage>
</organism>
<dbReference type="Gene3D" id="3.90.1170.40">
    <property type="entry name" value="Molybdopterin biosynthesis MoaE subunit"/>
    <property type="match status" value="1"/>
</dbReference>
<accession>M1PG63</accession>
<dbReference type="OrthoDB" id="9786032at2"/>
<dbReference type="AlphaFoldDB" id="M1PG63"/>
<name>M1PG63_DESSD</name>
<evidence type="ECO:0000256" key="7">
    <source>
        <dbReference type="ARBA" id="ARBA00030407"/>
    </source>
</evidence>
<dbReference type="GO" id="GO:0006777">
    <property type="term" value="P:Mo-molybdopterin cofactor biosynthetic process"/>
    <property type="evidence" value="ECO:0007669"/>
    <property type="project" value="InterPro"/>
</dbReference>
<evidence type="ECO:0000256" key="8">
    <source>
        <dbReference type="ARBA" id="ARBA00030781"/>
    </source>
</evidence>
<gene>
    <name evidence="11" type="ordered locus">UWK_02112</name>
</gene>
<dbReference type="STRING" id="1167006.UWK_02112"/>
<evidence type="ECO:0000256" key="9">
    <source>
        <dbReference type="ARBA" id="ARBA00032474"/>
    </source>
</evidence>
<comment type="catalytic activity">
    <reaction evidence="10">
        <text>2 [molybdopterin-synthase sulfur-carrier protein]-C-terminal-Gly-aminoethanethioate + cyclic pyranopterin phosphate + H2O = molybdopterin + 2 [molybdopterin-synthase sulfur-carrier protein]-C-terminal Gly-Gly + 2 H(+)</text>
        <dbReference type="Rhea" id="RHEA:26333"/>
        <dbReference type="Rhea" id="RHEA-COMP:12202"/>
        <dbReference type="Rhea" id="RHEA-COMP:19907"/>
        <dbReference type="ChEBI" id="CHEBI:15377"/>
        <dbReference type="ChEBI" id="CHEBI:15378"/>
        <dbReference type="ChEBI" id="CHEBI:58698"/>
        <dbReference type="ChEBI" id="CHEBI:59648"/>
        <dbReference type="ChEBI" id="CHEBI:90778"/>
        <dbReference type="ChEBI" id="CHEBI:232372"/>
        <dbReference type="EC" id="2.8.1.12"/>
    </reaction>
</comment>
<dbReference type="RefSeq" id="WP_015404345.1">
    <property type="nucleotide sequence ID" value="NC_020304.1"/>
</dbReference>
<dbReference type="Pfam" id="PF02391">
    <property type="entry name" value="MoaE"/>
    <property type="match status" value="1"/>
</dbReference>
<dbReference type="HOGENOM" id="CLU_153736_0_0_7"/>